<dbReference type="AlphaFoldDB" id="A0A9X7JKN7"/>
<gene>
    <name evidence="1" type="ORF">B7P34_28125</name>
</gene>
<evidence type="ECO:0000313" key="2">
    <source>
        <dbReference type="Proteomes" id="UP000242427"/>
    </source>
</evidence>
<evidence type="ECO:0000313" key="1">
    <source>
        <dbReference type="EMBL" id="PSJ25437.1"/>
    </source>
</evidence>
<proteinExistence type="predicted"/>
<protein>
    <submittedName>
        <fullName evidence="1">Uncharacterized protein</fullName>
    </submittedName>
</protein>
<organism evidence="1 2">
    <name type="scientific">Streptosporangium nondiastaticum</name>
    <dbReference type="NCBI Taxonomy" id="35764"/>
    <lineage>
        <taxon>Bacteria</taxon>
        <taxon>Bacillati</taxon>
        <taxon>Actinomycetota</taxon>
        <taxon>Actinomycetes</taxon>
        <taxon>Streptosporangiales</taxon>
        <taxon>Streptosporangiaceae</taxon>
        <taxon>Streptosporangium</taxon>
    </lineage>
</organism>
<reference evidence="1 2" key="1">
    <citation type="submission" date="2018-03" db="EMBL/GenBank/DDBJ databases">
        <title>Chitinolytic properties of Streptosporangium nondiastaticum TBG75A20.</title>
        <authorList>
            <person name="Gayathri V."/>
            <person name="Shiburaj S."/>
        </authorList>
    </citation>
    <scope>NUCLEOTIDE SEQUENCE [LARGE SCALE GENOMIC DNA]</scope>
    <source>
        <strain evidence="1 2">TBG75A20</strain>
    </source>
</reference>
<dbReference type="OrthoDB" id="4001768at2"/>
<comment type="caution">
    <text evidence="1">The sequence shown here is derived from an EMBL/GenBank/DDBJ whole genome shotgun (WGS) entry which is preliminary data.</text>
</comment>
<dbReference type="RefSeq" id="WP_106681003.1">
    <property type="nucleotide sequence ID" value="NZ_PXWG01000120.1"/>
</dbReference>
<sequence length="84" mass="9335">MSNPGVSLLLDAADRYRIDTVRLCLTRTGTLATWTAEEYLDLLGACRQDLTTFRAALGELLDGCTADTEPYDPGETNRVQRLLR</sequence>
<dbReference type="EMBL" id="PXWG01000120">
    <property type="protein sequence ID" value="PSJ25437.1"/>
    <property type="molecule type" value="Genomic_DNA"/>
</dbReference>
<accession>A0A9X7JKN7</accession>
<name>A0A9X7JKN7_9ACTN</name>
<keyword evidence="2" id="KW-1185">Reference proteome</keyword>
<dbReference type="Proteomes" id="UP000242427">
    <property type="component" value="Unassembled WGS sequence"/>
</dbReference>